<keyword evidence="2" id="KW-1185">Reference proteome</keyword>
<name>A0A1Y2A180_9PLEO</name>
<sequence>MADRGAVAGGMWGADTQVINAAHYGELLNVLCLGQWVNDAGRIVTECLFGCRAVN</sequence>
<organism evidence="1 2">
    <name type="scientific">Clohesyomyces aquaticus</name>
    <dbReference type="NCBI Taxonomy" id="1231657"/>
    <lineage>
        <taxon>Eukaryota</taxon>
        <taxon>Fungi</taxon>
        <taxon>Dikarya</taxon>
        <taxon>Ascomycota</taxon>
        <taxon>Pezizomycotina</taxon>
        <taxon>Dothideomycetes</taxon>
        <taxon>Pleosporomycetidae</taxon>
        <taxon>Pleosporales</taxon>
        <taxon>Lindgomycetaceae</taxon>
        <taxon>Clohesyomyces</taxon>
    </lineage>
</organism>
<feature type="non-terminal residue" evidence="1">
    <location>
        <position position="55"/>
    </location>
</feature>
<proteinExistence type="predicted"/>
<reference evidence="1 2" key="1">
    <citation type="submission" date="2016-07" db="EMBL/GenBank/DDBJ databases">
        <title>Pervasive Adenine N6-methylation of Active Genes in Fungi.</title>
        <authorList>
            <consortium name="DOE Joint Genome Institute"/>
            <person name="Mondo S.J."/>
            <person name="Dannebaum R.O."/>
            <person name="Kuo R.C."/>
            <person name="Labutti K."/>
            <person name="Haridas S."/>
            <person name="Kuo A."/>
            <person name="Salamov A."/>
            <person name="Ahrendt S.R."/>
            <person name="Lipzen A."/>
            <person name="Sullivan W."/>
            <person name="Andreopoulos W.B."/>
            <person name="Clum A."/>
            <person name="Lindquist E."/>
            <person name="Daum C."/>
            <person name="Ramamoorthy G.K."/>
            <person name="Gryganskyi A."/>
            <person name="Culley D."/>
            <person name="Magnuson J.K."/>
            <person name="James T.Y."/>
            <person name="O'Malley M.A."/>
            <person name="Stajich J.E."/>
            <person name="Spatafora J.W."/>
            <person name="Visel A."/>
            <person name="Grigoriev I.V."/>
        </authorList>
    </citation>
    <scope>NUCLEOTIDE SEQUENCE [LARGE SCALE GENOMIC DNA]</scope>
    <source>
        <strain evidence="1 2">CBS 115471</strain>
    </source>
</reference>
<accession>A0A1Y2A180</accession>
<dbReference type="AlphaFoldDB" id="A0A1Y2A180"/>
<gene>
    <name evidence="1" type="ORF">BCR34DRAFT_557366</name>
</gene>
<evidence type="ECO:0000313" key="1">
    <source>
        <dbReference type="EMBL" id="ORY16218.1"/>
    </source>
</evidence>
<comment type="caution">
    <text evidence="1">The sequence shown here is derived from an EMBL/GenBank/DDBJ whole genome shotgun (WGS) entry which is preliminary data.</text>
</comment>
<protein>
    <submittedName>
        <fullName evidence="1">Uncharacterized protein</fullName>
    </submittedName>
</protein>
<dbReference type="EMBL" id="MCFA01000019">
    <property type="protein sequence ID" value="ORY16218.1"/>
    <property type="molecule type" value="Genomic_DNA"/>
</dbReference>
<evidence type="ECO:0000313" key="2">
    <source>
        <dbReference type="Proteomes" id="UP000193144"/>
    </source>
</evidence>
<dbReference type="Proteomes" id="UP000193144">
    <property type="component" value="Unassembled WGS sequence"/>
</dbReference>